<evidence type="ECO:0000313" key="1">
    <source>
        <dbReference type="EMBL" id="MPN59694.1"/>
    </source>
</evidence>
<name>A0A645JH66_9ZZZZ</name>
<dbReference type="EMBL" id="VSSQ01133995">
    <property type="protein sequence ID" value="MPN59694.1"/>
    <property type="molecule type" value="Genomic_DNA"/>
</dbReference>
<organism evidence="1">
    <name type="scientific">bioreactor metagenome</name>
    <dbReference type="NCBI Taxonomy" id="1076179"/>
    <lineage>
        <taxon>unclassified sequences</taxon>
        <taxon>metagenomes</taxon>
        <taxon>ecological metagenomes</taxon>
    </lineage>
</organism>
<reference evidence="1" key="1">
    <citation type="submission" date="2019-08" db="EMBL/GenBank/DDBJ databases">
        <authorList>
            <person name="Kucharzyk K."/>
            <person name="Murdoch R.W."/>
            <person name="Higgins S."/>
            <person name="Loffler F."/>
        </authorList>
    </citation>
    <scope>NUCLEOTIDE SEQUENCE</scope>
</reference>
<accession>A0A645JH66</accession>
<gene>
    <name evidence="1" type="ORF">SDC9_207416</name>
</gene>
<comment type="caution">
    <text evidence="1">The sequence shown here is derived from an EMBL/GenBank/DDBJ whole genome shotgun (WGS) entry which is preliminary data.</text>
</comment>
<proteinExistence type="predicted"/>
<protein>
    <submittedName>
        <fullName evidence="1">Uncharacterized protein</fullName>
    </submittedName>
</protein>
<dbReference type="AlphaFoldDB" id="A0A645JH66"/>
<sequence length="144" mass="15861">MLRRLRIVHQVERRQARRLLFFQCRAQCLLRMASGGDILGKDHDASDAPVGSTPGANFPAGPDCNAVAAHEGIAVRPKHLAGQPAPMSLLPFFLQVREDLVMRLADHVLAGLVEKCQPGLADGQIVHSTVEQCHRKRRMVDEQA</sequence>